<evidence type="ECO:0000313" key="1">
    <source>
        <dbReference type="EMBL" id="AEB95420.1"/>
    </source>
</evidence>
<evidence type="ECO:0000313" key="2">
    <source>
        <dbReference type="Proteomes" id="UP000007812"/>
    </source>
</evidence>
<name>F4FY47_METCR</name>
<dbReference type="Proteomes" id="UP000007812">
    <property type="component" value="Chromosome"/>
</dbReference>
<protein>
    <submittedName>
        <fullName evidence="1">Uncharacterized protein</fullName>
    </submittedName>
</protein>
<dbReference type="KEGG" id="mcn:Mcup_1317"/>
<dbReference type="EMBL" id="CP002656">
    <property type="protein sequence ID" value="AEB95420.1"/>
    <property type="molecule type" value="Genomic_DNA"/>
</dbReference>
<sequence length="48" mass="5301">MISPRFDLNGTLMKSDRGALINSTNANGYLGVSKELFERPYKPKGPDT</sequence>
<accession>F4FY47</accession>
<dbReference type="PATRIC" id="fig|1006006.8.peg.1310"/>
<reference evidence="1 2" key="1">
    <citation type="journal article" date="2011" name="J. Bacteriol.">
        <title>Complete genome sequence of Metallosphaera cuprina, a metal sulfide-oxidizing archaeon from a hot spring.</title>
        <authorList>
            <person name="Liu L.J."/>
            <person name="You X.Y."/>
            <person name="Zheng H."/>
            <person name="Wang S."/>
            <person name="Jiang C.Y."/>
            <person name="Liu S.J."/>
        </authorList>
    </citation>
    <scope>NUCLEOTIDE SEQUENCE [LARGE SCALE GENOMIC DNA]</scope>
    <source>
        <strain evidence="1 2">Ar-4</strain>
    </source>
</reference>
<dbReference type="AlphaFoldDB" id="F4FY47"/>
<dbReference type="HOGENOM" id="CLU_3147949_0_0_2"/>
<gene>
    <name evidence="1" type="ordered locus">Mcup_1317</name>
</gene>
<keyword evidence="2" id="KW-1185">Reference proteome</keyword>
<organism evidence="1 2">
    <name type="scientific">Metallosphaera cuprina (strain Ar-4)</name>
    <dbReference type="NCBI Taxonomy" id="1006006"/>
    <lineage>
        <taxon>Archaea</taxon>
        <taxon>Thermoproteota</taxon>
        <taxon>Thermoprotei</taxon>
        <taxon>Sulfolobales</taxon>
        <taxon>Sulfolobaceae</taxon>
        <taxon>Metallosphaera</taxon>
    </lineage>
</organism>
<proteinExistence type="predicted"/>